<reference evidence="4" key="1">
    <citation type="submission" date="2023-10" db="EMBL/GenBank/DDBJ databases">
        <authorList>
            <person name="Chen Y."/>
            <person name="Shah S."/>
            <person name="Dougan E. K."/>
            <person name="Thang M."/>
            <person name="Chan C."/>
        </authorList>
    </citation>
    <scope>NUCLEOTIDE SEQUENCE [LARGE SCALE GENOMIC DNA]</scope>
</reference>
<feature type="transmembrane region" description="Helical" evidence="2">
    <location>
        <begin position="1307"/>
        <end position="1326"/>
    </location>
</feature>
<feature type="compositionally biased region" description="Polar residues" evidence="1">
    <location>
        <begin position="717"/>
        <end position="730"/>
    </location>
</feature>
<evidence type="ECO:0000256" key="2">
    <source>
        <dbReference type="SAM" id="Phobius"/>
    </source>
</evidence>
<evidence type="ECO:0000259" key="3">
    <source>
        <dbReference type="Pfam" id="PF07727"/>
    </source>
</evidence>
<accession>A0ABN9Y4S4</accession>
<feature type="region of interest" description="Disordered" evidence="1">
    <location>
        <begin position="534"/>
        <end position="579"/>
    </location>
</feature>
<dbReference type="Proteomes" id="UP001189429">
    <property type="component" value="Unassembled WGS sequence"/>
</dbReference>
<protein>
    <recommendedName>
        <fullName evidence="3">Reverse transcriptase Ty1/copia-type domain-containing protein</fullName>
    </recommendedName>
</protein>
<dbReference type="EMBL" id="CAUYUJ010021879">
    <property type="protein sequence ID" value="CAK0907549.1"/>
    <property type="molecule type" value="Genomic_DNA"/>
</dbReference>
<feature type="domain" description="Reverse transcriptase Ty1/copia-type" evidence="3">
    <location>
        <begin position="885"/>
        <end position="989"/>
    </location>
</feature>
<feature type="compositionally biased region" description="Basic and acidic residues" evidence="1">
    <location>
        <begin position="256"/>
        <end position="284"/>
    </location>
</feature>
<comment type="caution">
    <text evidence="4">The sequence shown here is derived from an EMBL/GenBank/DDBJ whole genome shotgun (WGS) entry which is preliminary data.</text>
</comment>
<feature type="compositionally biased region" description="Basic and acidic residues" evidence="1">
    <location>
        <begin position="562"/>
        <end position="579"/>
    </location>
</feature>
<evidence type="ECO:0000313" key="4">
    <source>
        <dbReference type="EMBL" id="CAK0907549.1"/>
    </source>
</evidence>
<proteinExistence type="predicted"/>
<feature type="region of interest" description="Disordered" evidence="1">
    <location>
        <begin position="717"/>
        <end position="753"/>
    </location>
</feature>
<organism evidence="4 5">
    <name type="scientific">Prorocentrum cordatum</name>
    <dbReference type="NCBI Taxonomy" id="2364126"/>
    <lineage>
        <taxon>Eukaryota</taxon>
        <taxon>Sar</taxon>
        <taxon>Alveolata</taxon>
        <taxon>Dinophyceae</taxon>
        <taxon>Prorocentrales</taxon>
        <taxon>Prorocentraceae</taxon>
        <taxon>Prorocentrum</taxon>
    </lineage>
</organism>
<keyword evidence="2" id="KW-0472">Membrane</keyword>
<feature type="region of interest" description="Disordered" evidence="1">
    <location>
        <begin position="246"/>
        <end position="305"/>
    </location>
</feature>
<keyword evidence="2" id="KW-0812">Transmembrane</keyword>
<sequence length="1397" mass="151097">MDAFAERGRLVEGDVTPHREVLADNENLRLWLDAVEQRRAMGEKRRAGKCDPAAGHMATAGGQMVDTRLLNSPHTFTGLYSEWKTWSFDFEAYAFAGFRTAVVLTPQDELDAKVNTQLFYILVSVTSDVAKVEEANRFAAMVGRIIICGVPDPVMTSLAEFEQVVRDNTDQSGDVISDNMKRCVIMSGIKNEKLAVYLSLNASRLVTYDDLETELTMMRSAQRRWAAAGAGGDGVVPLPVDAVGKSTGAYSKGSGKGKDGNGRSKCDSQGKKGDAKDNTRETRSSHYCSKAGHLAADRRKKKADEKKIREARLSLAVDVAHVAAVLAPMQLQQQQRSSASTSSTVHVANVSMAQRESVLAPEEYLWQVGVLYNATHCDALPVAVGETVEFDWVLFDAGSGLTTCPKEFASANRMLPPMSPPLCESATGGEVESMGARVVLAESDGAPLQTEFQVANAKRAIVSADAFTEGGHVPILGKKDPCILLADGRKIELYMSGQTFWLRTRRPAENVTEPIYVKPVQPSAEARDVPREALADEGGAGPGAAAAAAAPPPPLAPPAAGDAKDQRDPDVDQREGSARARLADPRRLIPLVCIDYLFLGDVEGDPRAVLDILEYLLGVVECAQMSVDGASGQGGAQRANGAIENANKMVEGMLRALRASVEPRCSAALTLDRWFMGWGRACGGAIGVFGESAMCKIQNASCHDAGIRWAEDINARSQSNGQLQDQSNQLRHLDHRRRLKPTRSPEQPQHDGMGLGMIEVEWDGTLEEVKRMPRQKVIAGLFVNLATAMFALICDAIPCDSDSGTSDQGFCDRESTYQGVFGSLAKGKRVRGKWGDDERCSERSEESVRSRFLAAQFARDARCDAFVGAPPLAAFRRVVSFASSLYSTGTGRDDMIALYDVSAAFFHACIDGNIYTVPPRGEDPEGVVYQLRRALYGTRRASLLIQNLIMEVMEKGGFARIKVTVQVFYRKERQLLVIVHGDDYLAGGRRASLHWLESLIKGHIKVRVMPRVGNPGQGGVESGSFLKRAVIRRPEGFGIQHDRKHVTILSNSTKRTIAHSPETVGADCRESAGELSSECATTCRGVAPTALCVARDLFDVQQAQKPQFELSLEFQRMPAAIAAEPGRRSVGGGFLFMGSHLIDGWSGRQGSRALSSAEAEFTGIVNGSARGIWLRNVPLEMGLDATLQVNAGSSGATGVASHLGCGKARHLETKRLWAQENVRGETISMAKIHTEVNGANVQAKPLDVPRFLKLLAMLPLRTPSSGRSQVFGVMLAATLLGGIQGVGDMVPTSHAVMVMGSPAAMVQILTATITVLFGSTLAIAFLKVLRELGKDDELEPVETPPMEEQLAFVESEASRHAQTVPIKPYWAWSAVYLCAECIRLGRYHGQLIEGADD</sequence>
<gene>
    <name evidence="4" type="ORF">PCOR1329_LOCUS82530</name>
</gene>
<name>A0ABN9Y4S4_9DINO</name>
<evidence type="ECO:0000256" key="1">
    <source>
        <dbReference type="SAM" id="MobiDB-lite"/>
    </source>
</evidence>
<dbReference type="InterPro" id="IPR013103">
    <property type="entry name" value="RVT_2"/>
</dbReference>
<dbReference type="Pfam" id="PF07727">
    <property type="entry name" value="RVT_2"/>
    <property type="match status" value="1"/>
</dbReference>
<keyword evidence="2" id="KW-1133">Transmembrane helix</keyword>
<keyword evidence="5" id="KW-1185">Reference proteome</keyword>
<evidence type="ECO:0000313" key="5">
    <source>
        <dbReference type="Proteomes" id="UP001189429"/>
    </source>
</evidence>